<protein>
    <submittedName>
        <fullName evidence="2">Uncharacterized protein</fullName>
    </submittedName>
</protein>
<dbReference type="EMBL" id="JBHPKH010000062">
    <property type="protein sequence ID" value="MFC1573024.1"/>
    <property type="molecule type" value="Genomic_DNA"/>
</dbReference>
<feature type="chain" id="PRO_5047302671" evidence="1">
    <location>
        <begin position="21"/>
        <end position="470"/>
    </location>
</feature>
<name>A0ABV6YLI6_UNCEI</name>
<dbReference type="Proteomes" id="UP001593833">
    <property type="component" value="Unassembled WGS sequence"/>
</dbReference>
<feature type="signal peptide" evidence="1">
    <location>
        <begin position="1"/>
        <end position="20"/>
    </location>
</feature>
<evidence type="ECO:0000313" key="3">
    <source>
        <dbReference type="Proteomes" id="UP001593833"/>
    </source>
</evidence>
<evidence type="ECO:0000256" key="1">
    <source>
        <dbReference type="SAM" id="SignalP"/>
    </source>
</evidence>
<keyword evidence="1" id="KW-0732">Signal</keyword>
<accession>A0ABV6YLI6</accession>
<sequence length="470" mass="49642">MKRVPFVFMLVALVMGGANAQVTDLSGGAFIAHYVPEIINSEPPLGWCGQYDALYKINNHSEQNIRVDTPDYMWTAWYVLCGFAEDKQFCGCQFGVTHEPYIWGFDTGSTQACWPPVASPSGLELPSGGWPGTGEGTALTSTSGPWDGNYMAVYLMTGYAYGYGYSGVVQIGVNGQTGQGGWTNCEGVPVEFVPEEYGGLGINADGVYAQPLICCPTGACCFPDGTCQMLPQPDCEADPNGEWAGGTCDPNPCPDPSGACCFPDGRCEEMPWTACDANGGDYQGDFTLCDPNPCPQPPGACCYPDGVCQMQIEADCGGTWMGMGTVCDPNPCIQPDGACCFADGSCLDMTAVACTDAGGQWQGYGTDCGPPNPCQPPLGACCYPNGICAITIEAACDGDWLGMDTVCDPNPCPQPTVCCVLADCYIVYSEAECTDLGGDWYPDETTCDPNPCPPTPIEGTSWGSIKALYR</sequence>
<reference evidence="2 3" key="1">
    <citation type="submission" date="2024-09" db="EMBL/GenBank/DDBJ databases">
        <authorList>
            <person name="D'Angelo T."/>
        </authorList>
    </citation>
    <scope>NUCLEOTIDE SEQUENCE [LARGE SCALE GENOMIC DNA]</scope>
    <source>
        <strain evidence="2">SAG AM-320-E07</strain>
    </source>
</reference>
<keyword evidence="3" id="KW-1185">Reference proteome</keyword>
<gene>
    <name evidence="2" type="ORF">ACFL6M_05435</name>
</gene>
<organism evidence="2 3">
    <name type="scientific">Eiseniibacteriota bacterium</name>
    <dbReference type="NCBI Taxonomy" id="2212470"/>
    <lineage>
        <taxon>Bacteria</taxon>
        <taxon>Candidatus Eiseniibacteriota</taxon>
    </lineage>
</organism>
<comment type="caution">
    <text evidence="2">The sequence shown here is derived from an EMBL/GenBank/DDBJ whole genome shotgun (WGS) entry which is preliminary data.</text>
</comment>
<evidence type="ECO:0000313" key="2">
    <source>
        <dbReference type="EMBL" id="MFC1573024.1"/>
    </source>
</evidence>
<proteinExistence type="predicted"/>